<organism evidence="11 12">
    <name type="scientific">Lithospermum erythrorhizon</name>
    <name type="common">Purple gromwell</name>
    <name type="synonym">Lithospermum officinale var. erythrorhizon</name>
    <dbReference type="NCBI Taxonomy" id="34254"/>
    <lineage>
        <taxon>Eukaryota</taxon>
        <taxon>Viridiplantae</taxon>
        <taxon>Streptophyta</taxon>
        <taxon>Embryophyta</taxon>
        <taxon>Tracheophyta</taxon>
        <taxon>Spermatophyta</taxon>
        <taxon>Magnoliopsida</taxon>
        <taxon>eudicotyledons</taxon>
        <taxon>Gunneridae</taxon>
        <taxon>Pentapetalae</taxon>
        <taxon>asterids</taxon>
        <taxon>lamiids</taxon>
        <taxon>Boraginales</taxon>
        <taxon>Boraginaceae</taxon>
        <taxon>Boraginoideae</taxon>
        <taxon>Lithospermeae</taxon>
        <taxon>Lithospermum</taxon>
    </lineage>
</organism>
<dbReference type="Gene3D" id="2.60.120.330">
    <property type="entry name" value="B-lactam Antibiotic, Isopenicillin N Synthase, Chain"/>
    <property type="match status" value="1"/>
</dbReference>
<evidence type="ECO:0000313" key="11">
    <source>
        <dbReference type="EMBL" id="GAA0184216.1"/>
    </source>
</evidence>
<evidence type="ECO:0000256" key="1">
    <source>
        <dbReference type="ARBA" id="ARBA00022723"/>
    </source>
</evidence>
<evidence type="ECO:0000256" key="7">
    <source>
        <dbReference type="ARBA" id="ARBA00066708"/>
    </source>
</evidence>
<dbReference type="Proteomes" id="UP001454036">
    <property type="component" value="Unassembled WGS sequence"/>
</dbReference>
<dbReference type="FunFam" id="2.60.120.330:FF:000025">
    <property type="entry name" value="Gibberellin 2-beta-dioxygenase 2"/>
    <property type="match status" value="1"/>
</dbReference>
<feature type="compositionally biased region" description="Polar residues" evidence="9">
    <location>
        <begin position="188"/>
        <end position="199"/>
    </location>
</feature>
<keyword evidence="3 8" id="KW-0560">Oxidoreductase</keyword>
<dbReference type="InterPro" id="IPR027443">
    <property type="entry name" value="IPNS-like_sf"/>
</dbReference>
<dbReference type="AlphaFoldDB" id="A0AAV3RWH9"/>
<keyword evidence="2" id="KW-0223">Dioxygenase</keyword>
<dbReference type="EMBL" id="BAABME010011733">
    <property type="protein sequence ID" value="GAA0184216.1"/>
    <property type="molecule type" value="Genomic_DNA"/>
</dbReference>
<evidence type="ECO:0000313" key="12">
    <source>
        <dbReference type="Proteomes" id="UP001454036"/>
    </source>
</evidence>
<gene>
    <name evidence="11" type="ORF">LIER_31504</name>
</gene>
<accession>A0AAV3RWH9</accession>
<dbReference type="InterPro" id="IPR050231">
    <property type="entry name" value="Iron_ascorbate_oxido_reductase"/>
</dbReference>
<dbReference type="Pfam" id="PF03171">
    <property type="entry name" value="2OG-FeII_Oxy"/>
    <property type="match status" value="1"/>
</dbReference>
<dbReference type="PROSITE" id="PS51471">
    <property type="entry name" value="FE2OG_OXY"/>
    <property type="match status" value="1"/>
</dbReference>
<evidence type="ECO:0000256" key="6">
    <source>
        <dbReference type="ARBA" id="ARBA00061282"/>
    </source>
</evidence>
<dbReference type="PANTHER" id="PTHR47990">
    <property type="entry name" value="2-OXOGLUTARATE (2OG) AND FE(II)-DEPENDENT OXYGENASE SUPERFAMILY PROTEIN-RELATED"/>
    <property type="match status" value="1"/>
</dbReference>
<dbReference type="InterPro" id="IPR026992">
    <property type="entry name" value="DIOX_N"/>
</dbReference>
<evidence type="ECO:0000256" key="5">
    <source>
        <dbReference type="ARBA" id="ARBA00052204"/>
    </source>
</evidence>
<keyword evidence="1 8" id="KW-0479">Metal-binding</keyword>
<evidence type="ECO:0000256" key="2">
    <source>
        <dbReference type="ARBA" id="ARBA00022964"/>
    </source>
</evidence>
<dbReference type="GO" id="GO:0045543">
    <property type="term" value="F:gibberellin 2-beta-dioxygenase activity"/>
    <property type="evidence" value="ECO:0007669"/>
    <property type="project" value="UniProtKB-EC"/>
</dbReference>
<feature type="region of interest" description="Disordered" evidence="9">
    <location>
        <begin position="179"/>
        <end position="205"/>
    </location>
</feature>
<dbReference type="EC" id="1.14.11.13" evidence="7"/>
<keyword evidence="4 8" id="KW-0408">Iron</keyword>
<evidence type="ECO:0000256" key="3">
    <source>
        <dbReference type="ARBA" id="ARBA00023002"/>
    </source>
</evidence>
<dbReference type="Pfam" id="PF14226">
    <property type="entry name" value="DIOX_N"/>
    <property type="match status" value="1"/>
</dbReference>
<reference evidence="11 12" key="1">
    <citation type="submission" date="2024-01" db="EMBL/GenBank/DDBJ databases">
        <title>The complete chloroplast genome sequence of Lithospermum erythrorhizon: insights into the phylogenetic relationship among Boraginaceae species and the maternal lineages of purple gromwells.</title>
        <authorList>
            <person name="Okada T."/>
            <person name="Watanabe K."/>
        </authorList>
    </citation>
    <scope>NUCLEOTIDE SEQUENCE [LARGE SCALE GENOMIC DNA]</scope>
</reference>
<feature type="domain" description="Fe2OG dioxygenase" evidence="10">
    <location>
        <begin position="169"/>
        <end position="295"/>
    </location>
</feature>
<dbReference type="GO" id="GO:0046872">
    <property type="term" value="F:metal ion binding"/>
    <property type="evidence" value="ECO:0007669"/>
    <property type="project" value="UniProtKB-KW"/>
</dbReference>
<dbReference type="GO" id="GO:0002238">
    <property type="term" value="P:response to molecule of fungal origin"/>
    <property type="evidence" value="ECO:0007669"/>
    <property type="project" value="UniProtKB-ARBA"/>
</dbReference>
<dbReference type="InterPro" id="IPR044861">
    <property type="entry name" value="IPNS-like_FE2OG_OXY"/>
</dbReference>
<comment type="caution">
    <text evidence="11">The sequence shown here is derived from an EMBL/GenBank/DDBJ whole genome shotgun (WGS) entry which is preliminary data.</text>
</comment>
<name>A0AAV3RWH9_LITER</name>
<keyword evidence="12" id="KW-1185">Reference proteome</keyword>
<dbReference type="SUPFAM" id="SSF51197">
    <property type="entry name" value="Clavaminate synthase-like"/>
    <property type="match status" value="1"/>
</dbReference>
<protein>
    <recommendedName>
        <fullName evidence="7">gibberellin 2beta-dioxygenase</fullName>
        <ecNumber evidence="7">1.14.11.13</ecNumber>
    </recommendedName>
</protein>
<proteinExistence type="inferred from homology"/>
<dbReference type="InterPro" id="IPR005123">
    <property type="entry name" value="Oxoglu/Fe-dep_dioxygenase_dom"/>
</dbReference>
<dbReference type="GO" id="GO:0009805">
    <property type="term" value="P:coumarin biosynthetic process"/>
    <property type="evidence" value="ECO:0007669"/>
    <property type="project" value="UniProtKB-ARBA"/>
</dbReference>
<evidence type="ECO:0000259" key="10">
    <source>
        <dbReference type="PROSITE" id="PS51471"/>
    </source>
</evidence>
<dbReference type="GO" id="GO:0009685">
    <property type="term" value="P:gibberellin metabolic process"/>
    <property type="evidence" value="ECO:0007669"/>
    <property type="project" value="UniProtKB-ARBA"/>
</dbReference>
<evidence type="ECO:0000256" key="8">
    <source>
        <dbReference type="RuleBase" id="RU003682"/>
    </source>
</evidence>
<comment type="catalytic activity">
    <reaction evidence="5">
        <text>gibberellin A1 + 2-oxoglutarate + O2 = gibberellin A8 + succinate + CO2</text>
        <dbReference type="Rhea" id="RHEA:15005"/>
        <dbReference type="ChEBI" id="CHEBI:15379"/>
        <dbReference type="ChEBI" id="CHEBI:16526"/>
        <dbReference type="ChEBI" id="CHEBI:16810"/>
        <dbReference type="ChEBI" id="CHEBI:30031"/>
        <dbReference type="ChEBI" id="CHEBI:58524"/>
        <dbReference type="ChEBI" id="CHEBI:58594"/>
        <dbReference type="EC" id="1.14.11.13"/>
    </reaction>
</comment>
<evidence type="ECO:0000256" key="4">
    <source>
        <dbReference type="ARBA" id="ARBA00023004"/>
    </source>
</evidence>
<evidence type="ECO:0000256" key="9">
    <source>
        <dbReference type="SAM" id="MobiDB-lite"/>
    </source>
</evidence>
<sequence>MVVATTPSIRSEKIRHIELPIIDLKAERSEVVKEIMKASEEFGFFKVINHPISNDVISRIEQEGLEFFAKPLCVKQQAGPANPYGYGSKYIGMHGDKGEVEYILLHTNPLCISEKSQTISSEPIKFGCAVSTYIKEVRELACDILELMEEGLGVPLDTSALSKLIRDVESDSLLRLNHYPPLKDTNKDTSPSSIHHQIQNSCSSNSSNNNRVIGFGEHTDPQIVTLLKSNDVGGLQISLEDGVWVPVCPQPPSSFCVFVGDILQAMTNGRFPSVRHRAIVNTSDARMSMAYFATPPLTAKISPIPELVTGDNKKLYRPFTWAEYKKTTYALRLSETRLRLFLVEKDP</sequence>
<comment type="similarity">
    <text evidence="6">Belongs to the iron/ascorbate-dependent oxidoreductase family. GA2OX subfamily.</text>
</comment>